<protein>
    <submittedName>
        <fullName evidence="1">Uncharacterized protein</fullName>
    </submittedName>
</protein>
<sequence>MSNSYTKAAFTLVVTAPEADLLRRVVDAVSLIGDPAVSLAALEAHYATIGGDFAVIFPRTDLSPFDGLLDLFADAAYPYLDFDVVIGDPDAEGRVILFLSGEQFGIETAANLIQRCARSALPFGFEWASDHDRLRAGEFGGGYVVITETAIDYVSTGRMLDRALDRIRDEGADGFVLATRHAEHGLSFLNDADGFDRLAKARVFSEAEAANLDVTIATSRAEWLAMPTPLHF</sequence>
<proteinExistence type="predicted"/>
<evidence type="ECO:0000313" key="2">
    <source>
        <dbReference type="Proteomes" id="UP000306147"/>
    </source>
</evidence>
<reference evidence="1 2" key="1">
    <citation type="submission" date="2019-04" db="EMBL/GenBank/DDBJ databases">
        <title>Sphingomonas psychrotolerans sp. nov., isolated from soil in the Tianshan Mountains, Xinjiang, China.</title>
        <authorList>
            <person name="Luo Y."/>
            <person name="Sheng H."/>
        </authorList>
    </citation>
    <scope>NUCLEOTIDE SEQUENCE [LARGE SCALE GENOMIC DNA]</scope>
    <source>
        <strain evidence="1 2">ZFGT-11</strain>
    </source>
</reference>
<gene>
    <name evidence="1" type="ORF">E5A73_19540</name>
</gene>
<dbReference type="OrthoDB" id="7475362at2"/>
<evidence type="ECO:0000313" key="1">
    <source>
        <dbReference type="EMBL" id="TGX49043.1"/>
    </source>
</evidence>
<dbReference type="AlphaFoldDB" id="A0A4S1X072"/>
<dbReference type="Proteomes" id="UP000306147">
    <property type="component" value="Unassembled WGS sequence"/>
</dbReference>
<comment type="caution">
    <text evidence="1">The sequence shown here is derived from an EMBL/GenBank/DDBJ whole genome shotgun (WGS) entry which is preliminary data.</text>
</comment>
<accession>A0A4S1X072</accession>
<organism evidence="1 2">
    <name type="scientific">Sphingomonas gei</name>
    <dbReference type="NCBI Taxonomy" id="1395960"/>
    <lineage>
        <taxon>Bacteria</taxon>
        <taxon>Pseudomonadati</taxon>
        <taxon>Pseudomonadota</taxon>
        <taxon>Alphaproteobacteria</taxon>
        <taxon>Sphingomonadales</taxon>
        <taxon>Sphingomonadaceae</taxon>
        <taxon>Sphingomonas</taxon>
    </lineage>
</organism>
<dbReference type="RefSeq" id="WP_135965536.1">
    <property type="nucleotide sequence ID" value="NZ_SRXT01000009.1"/>
</dbReference>
<name>A0A4S1X072_9SPHN</name>
<dbReference type="EMBL" id="SRXT01000009">
    <property type="protein sequence ID" value="TGX49043.1"/>
    <property type="molecule type" value="Genomic_DNA"/>
</dbReference>
<keyword evidence="2" id="KW-1185">Reference proteome</keyword>